<dbReference type="Proteomes" id="UP000199013">
    <property type="component" value="Unassembled WGS sequence"/>
</dbReference>
<evidence type="ECO:0000256" key="1">
    <source>
        <dbReference type="SAM" id="MobiDB-lite"/>
    </source>
</evidence>
<feature type="compositionally biased region" description="Polar residues" evidence="1">
    <location>
        <begin position="49"/>
        <end position="62"/>
    </location>
</feature>
<reference evidence="3" key="1">
    <citation type="submission" date="2016-02" db="EMBL/GenBank/DDBJ databases">
        <authorList>
            <person name="Wibberg D."/>
        </authorList>
    </citation>
    <scope>NUCLEOTIDE SEQUENCE [LARGE SCALE GENOMIC DNA]</scope>
</reference>
<organism evidence="2 3">
    <name type="scientific">Candidatus Protofrankia californiensis</name>
    <dbReference type="NCBI Taxonomy" id="1839754"/>
    <lineage>
        <taxon>Bacteria</taxon>
        <taxon>Bacillati</taxon>
        <taxon>Actinomycetota</taxon>
        <taxon>Actinomycetes</taxon>
        <taxon>Frankiales</taxon>
        <taxon>Frankiaceae</taxon>
        <taxon>Protofrankia</taxon>
    </lineage>
</organism>
<sequence>MGLLIVSLGGWETQIPDTRLRNSIILRKPFRRKTSRFQCRRNDHGRQLPWNSTRQPSVTANASAPRGYVRTATACQVEHRQPLRSVQPGRPGITQGRYISGVVYTVHRTPPDAAGSRRKADAHLAHRLQNCASVDKQSGQSLLFDRYLLSHLYDHHLRRRQNSWSQIAGDPPRLDNHEPFAHYPVMMLTYMRGITISTEEQFPSGDFLSSVC</sequence>
<name>A0A1C3NUD9_9ACTN</name>
<protein>
    <submittedName>
        <fullName evidence="2">Uncharacterized protein</fullName>
    </submittedName>
</protein>
<evidence type="ECO:0000313" key="2">
    <source>
        <dbReference type="EMBL" id="SBW18818.1"/>
    </source>
</evidence>
<proteinExistence type="predicted"/>
<keyword evidence="3" id="KW-1185">Reference proteome</keyword>
<dbReference type="EMBL" id="FLUV01000333">
    <property type="protein sequence ID" value="SBW18818.1"/>
    <property type="molecule type" value="Genomic_DNA"/>
</dbReference>
<accession>A0A1C3NUD9</accession>
<feature type="region of interest" description="Disordered" evidence="1">
    <location>
        <begin position="43"/>
        <end position="65"/>
    </location>
</feature>
<dbReference type="AlphaFoldDB" id="A0A1C3NUD9"/>
<gene>
    <name evidence="2" type="ORF">FDG2_0836</name>
</gene>
<evidence type="ECO:0000313" key="3">
    <source>
        <dbReference type="Proteomes" id="UP000199013"/>
    </source>
</evidence>